<dbReference type="RefSeq" id="WP_087620495.1">
    <property type="nucleotide sequence ID" value="NZ_NEXX01000003.1"/>
</dbReference>
<dbReference type="FunFam" id="3.40.50.300:FF:000016">
    <property type="entry name" value="Oligopeptide ABC transporter ATP-binding component"/>
    <property type="match status" value="1"/>
</dbReference>
<dbReference type="InterPro" id="IPR003593">
    <property type="entry name" value="AAA+_ATPase"/>
</dbReference>
<dbReference type="PROSITE" id="PS50893">
    <property type="entry name" value="ABC_TRANSPORTER_2"/>
    <property type="match status" value="2"/>
</dbReference>
<proteinExistence type="predicted"/>
<comment type="caution">
    <text evidence="5">The sequence shown here is derived from an EMBL/GenBank/DDBJ whole genome shotgun (WGS) entry which is preliminary data.</text>
</comment>
<dbReference type="NCBIfam" id="NF007739">
    <property type="entry name" value="PRK10419.1"/>
    <property type="match status" value="2"/>
</dbReference>
<keyword evidence="3 5" id="KW-0067">ATP-binding</keyword>
<evidence type="ECO:0000256" key="1">
    <source>
        <dbReference type="ARBA" id="ARBA00022448"/>
    </source>
</evidence>
<dbReference type="NCBIfam" id="NF008453">
    <property type="entry name" value="PRK11308.1"/>
    <property type="match status" value="2"/>
</dbReference>
<dbReference type="InterPro" id="IPR027417">
    <property type="entry name" value="P-loop_NTPase"/>
</dbReference>
<evidence type="ECO:0000313" key="5">
    <source>
        <dbReference type="EMBL" id="OUY06890.1"/>
    </source>
</evidence>
<dbReference type="Gene3D" id="3.40.50.300">
    <property type="entry name" value="P-loop containing nucleotide triphosphate hydrolases"/>
    <property type="match status" value="2"/>
</dbReference>
<dbReference type="Proteomes" id="UP000196536">
    <property type="component" value="Unassembled WGS sequence"/>
</dbReference>
<feature type="domain" description="ABC transporter" evidence="4">
    <location>
        <begin position="26"/>
        <end position="270"/>
    </location>
</feature>
<evidence type="ECO:0000313" key="6">
    <source>
        <dbReference type="Proteomes" id="UP000196536"/>
    </source>
</evidence>
<dbReference type="EMBL" id="NEXX01000003">
    <property type="protein sequence ID" value="OUY06890.1"/>
    <property type="molecule type" value="Genomic_DNA"/>
</dbReference>
<evidence type="ECO:0000256" key="3">
    <source>
        <dbReference type="ARBA" id="ARBA00022840"/>
    </source>
</evidence>
<dbReference type="OrthoDB" id="9784450at2"/>
<dbReference type="InterPro" id="IPR050319">
    <property type="entry name" value="ABC_transp_ATP-bind"/>
</dbReference>
<dbReference type="InterPro" id="IPR003439">
    <property type="entry name" value="ABC_transporter-like_ATP-bd"/>
</dbReference>
<accession>A0A1Z9YXF1</accession>
<protein>
    <submittedName>
        <fullName evidence="5">Microcin ABC transporter ATP-binding protein</fullName>
    </submittedName>
</protein>
<dbReference type="GO" id="GO:0016887">
    <property type="term" value="F:ATP hydrolysis activity"/>
    <property type="evidence" value="ECO:0007669"/>
    <property type="project" value="InterPro"/>
</dbReference>
<name>A0A1Z9YXF1_9GAMM</name>
<dbReference type="InterPro" id="IPR017871">
    <property type="entry name" value="ABC_transporter-like_CS"/>
</dbReference>
<dbReference type="CDD" id="cd03257">
    <property type="entry name" value="ABC_NikE_OppD_transporters"/>
    <property type="match status" value="2"/>
</dbReference>
<dbReference type="PANTHER" id="PTHR43776">
    <property type="entry name" value="TRANSPORT ATP-BINDING PROTEIN"/>
    <property type="match status" value="1"/>
</dbReference>
<dbReference type="PROSITE" id="PS00211">
    <property type="entry name" value="ABC_TRANSPORTER_1"/>
    <property type="match status" value="2"/>
</dbReference>
<organism evidence="5 6">
    <name type="scientific">Acinetobacter populi</name>
    <dbReference type="NCBI Taxonomy" id="1582270"/>
    <lineage>
        <taxon>Bacteria</taxon>
        <taxon>Pseudomonadati</taxon>
        <taxon>Pseudomonadota</taxon>
        <taxon>Gammaproteobacteria</taxon>
        <taxon>Moraxellales</taxon>
        <taxon>Moraxellaceae</taxon>
        <taxon>Acinetobacter</taxon>
    </lineage>
</organism>
<dbReference type="GO" id="GO:0005524">
    <property type="term" value="F:ATP binding"/>
    <property type="evidence" value="ECO:0007669"/>
    <property type="project" value="UniProtKB-KW"/>
</dbReference>
<reference evidence="5 6" key="1">
    <citation type="submission" date="2017-05" db="EMBL/GenBank/DDBJ databases">
        <title>Acinetobacter populi ANC 5415 (= PBJ7), whole genome shotgun sequencing project.</title>
        <authorList>
            <person name="Nemec A."/>
            <person name="Radolfova-Krizova L."/>
        </authorList>
    </citation>
    <scope>NUCLEOTIDE SEQUENCE [LARGE SCALE GENOMIC DNA]</scope>
    <source>
        <strain evidence="5 6">PBJ7</strain>
    </source>
</reference>
<feature type="domain" description="ABC transporter" evidence="4">
    <location>
        <begin position="287"/>
        <end position="535"/>
    </location>
</feature>
<gene>
    <name evidence="5" type="ORF">CAP51_09335</name>
</gene>
<sequence>MHSIQDNAKAQNNQMQDNISAETALLHVEQLKIQHEQHTLVHDLNFELHRGQTLAIVGESGSGKSISSLAILGLLPANLTVSGQIKLDHQNLCQFNQKQWQHIRGQKIAMIFQEPMTALNPLHRVEKLIGESLLLQGLSTQQVRQRVITLLSDVGIPDPEQKLKRYPHELSGGQRQRVMIAMALALDPEILIADEPTTALDVTLQEQVLQLLKSLQQQRNMAMILISHDLKLVGRFSDQVIVMQKGIVKEQGLTQAIFNNPQDAYTKNLLDHDFGEALQVDSQHTVLQLTNLQVRYPIKTGLFNRIKDYVVAVEPITLDLKQGESIGIVGESGSGKTSLALAIARLIDSDGQIQLENLRLDQLSEKYLRPYRHQFQIVFQDPFSSLNPRMNVEQIVGEGLEIQGVAKSEISLKVEEVLQRVDLPAHFSSRYPHELSGGQRQRVALARALILRPKLIILDEATSALDRTTQRAMVKLLRALQQEFQFSYLFISHDLAVVRALCQRILVLHHGKMVEFQHTAQLFTQPQDIYTQKLIEASLLTM</sequence>
<dbReference type="SUPFAM" id="SSF52540">
    <property type="entry name" value="P-loop containing nucleoside triphosphate hydrolases"/>
    <property type="match status" value="2"/>
</dbReference>
<evidence type="ECO:0000256" key="2">
    <source>
        <dbReference type="ARBA" id="ARBA00022741"/>
    </source>
</evidence>
<dbReference type="GO" id="GO:0055085">
    <property type="term" value="P:transmembrane transport"/>
    <property type="evidence" value="ECO:0007669"/>
    <property type="project" value="UniProtKB-ARBA"/>
</dbReference>
<keyword evidence="6" id="KW-1185">Reference proteome</keyword>
<keyword evidence="2" id="KW-0547">Nucleotide-binding</keyword>
<dbReference type="SMART" id="SM00382">
    <property type="entry name" value="AAA"/>
    <property type="match status" value="2"/>
</dbReference>
<dbReference type="AlphaFoldDB" id="A0A1Z9YXF1"/>
<dbReference type="Pfam" id="PF00005">
    <property type="entry name" value="ABC_tran"/>
    <property type="match status" value="2"/>
</dbReference>
<evidence type="ECO:0000259" key="4">
    <source>
        <dbReference type="PROSITE" id="PS50893"/>
    </source>
</evidence>
<keyword evidence="1" id="KW-0813">Transport</keyword>